<dbReference type="PANTHER" id="PTHR11360">
    <property type="entry name" value="MONOCARBOXYLATE TRANSPORTER"/>
    <property type="match status" value="1"/>
</dbReference>
<dbReference type="AlphaFoldDB" id="A0AAI8VGN3"/>
<dbReference type="Proteomes" id="UP001295740">
    <property type="component" value="Unassembled WGS sequence"/>
</dbReference>
<feature type="transmembrane region" description="Helical" evidence="4">
    <location>
        <begin position="33"/>
        <end position="56"/>
    </location>
</feature>
<keyword evidence="4" id="KW-1133">Transmembrane helix</keyword>
<comment type="caution">
    <text evidence="6">The sequence shown here is derived from an EMBL/GenBank/DDBJ whole genome shotgun (WGS) entry which is preliminary data.</text>
</comment>
<evidence type="ECO:0000256" key="3">
    <source>
        <dbReference type="SAM" id="MobiDB-lite"/>
    </source>
</evidence>
<dbReference type="Gene3D" id="1.20.1250.20">
    <property type="entry name" value="MFS general substrate transporter like domains"/>
    <property type="match status" value="2"/>
</dbReference>
<feature type="transmembrane region" description="Helical" evidence="4">
    <location>
        <begin position="105"/>
        <end position="124"/>
    </location>
</feature>
<name>A0AAI8VGN3_9PEZI</name>
<reference evidence="6" key="1">
    <citation type="submission" date="2023-10" db="EMBL/GenBank/DDBJ databases">
        <authorList>
            <person name="Hackl T."/>
        </authorList>
    </citation>
    <scope>NUCLEOTIDE SEQUENCE</scope>
</reference>
<feature type="transmembrane region" description="Helical" evidence="4">
    <location>
        <begin position="76"/>
        <end position="98"/>
    </location>
</feature>
<gene>
    <name evidence="6" type="ORF">KHLLAP_LOCUS5081</name>
</gene>
<dbReference type="PANTHER" id="PTHR11360:SF234">
    <property type="entry name" value="MFS-TYPE TRANSPORTER DBAD-RELATED"/>
    <property type="match status" value="1"/>
</dbReference>
<organism evidence="6 7">
    <name type="scientific">Anthostomella pinea</name>
    <dbReference type="NCBI Taxonomy" id="933095"/>
    <lineage>
        <taxon>Eukaryota</taxon>
        <taxon>Fungi</taxon>
        <taxon>Dikarya</taxon>
        <taxon>Ascomycota</taxon>
        <taxon>Pezizomycotina</taxon>
        <taxon>Sordariomycetes</taxon>
        <taxon>Xylariomycetidae</taxon>
        <taxon>Xylariales</taxon>
        <taxon>Xylariaceae</taxon>
        <taxon>Anthostomella</taxon>
    </lineage>
</organism>
<feature type="domain" description="Major facilitator superfamily (MFS) profile" evidence="5">
    <location>
        <begin position="34"/>
        <end position="425"/>
    </location>
</feature>
<evidence type="ECO:0000256" key="2">
    <source>
        <dbReference type="ARBA" id="ARBA00006727"/>
    </source>
</evidence>
<feature type="transmembrane region" description="Helical" evidence="4">
    <location>
        <begin position="301"/>
        <end position="321"/>
    </location>
</feature>
<evidence type="ECO:0000256" key="1">
    <source>
        <dbReference type="ARBA" id="ARBA00004141"/>
    </source>
</evidence>
<dbReference type="Pfam" id="PF07690">
    <property type="entry name" value="MFS_1"/>
    <property type="match status" value="1"/>
</dbReference>
<dbReference type="InterPro" id="IPR050327">
    <property type="entry name" value="Proton-linked_MCT"/>
</dbReference>
<feature type="transmembrane region" description="Helical" evidence="4">
    <location>
        <begin position="235"/>
        <end position="258"/>
    </location>
</feature>
<feature type="transmembrane region" description="Helical" evidence="4">
    <location>
        <begin position="194"/>
        <end position="214"/>
    </location>
</feature>
<evidence type="ECO:0000313" key="7">
    <source>
        <dbReference type="Proteomes" id="UP001295740"/>
    </source>
</evidence>
<dbReference type="PROSITE" id="PS50850">
    <property type="entry name" value="MFS"/>
    <property type="match status" value="1"/>
</dbReference>
<dbReference type="SUPFAM" id="SSF103473">
    <property type="entry name" value="MFS general substrate transporter"/>
    <property type="match status" value="1"/>
</dbReference>
<feature type="region of interest" description="Disordered" evidence="3">
    <location>
        <begin position="1"/>
        <end position="29"/>
    </location>
</feature>
<dbReference type="InterPro" id="IPR036259">
    <property type="entry name" value="MFS_trans_sf"/>
</dbReference>
<feature type="transmembrane region" description="Helical" evidence="4">
    <location>
        <begin position="327"/>
        <end position="352"/>
    </location>
</feature>
<evidence type="ECO:0000256" key="4">
    <source>
        <dbReference type="SAM" id="Phobius"/>
    </source>
</evidence>
<comment type="similarity">
    <text evidence="2">Belongs to the major facilitator superfamily. Monocarboxylate porter (TC 2.A.1.13) family.</text>
</comment>
<dbReference type="GO" id="GO:0016020">
    <property type="term" value="C:membrane"/>
    <property type="evidence" value="ECO:0007669"/>
    <property type="project" value="UniProtKB-SubCell"/>
</dbReference>
<dbReference type="InterPro" id="IPR011701">
    <property type="entry name" value="MFS"/>
</dbReference>
<sequence>MASEKRDEQPSAVQPVGIDEQTQESPSPPRENLLSWVQVLGAFVLNLNTWGLMNSYGVFQTFYQLDMLSGNSSSSIAWIGSTQAFFLFLVSLAAGPLFDAGHLRWLLWVGSGLLVVGTFLLSITSAYWQVFLTQALVTGLGFGCLYLPAPAVVSQYFHKRMALAMGASSTGSAIGGIIYPVIFTRLQPRVGFGWATRVLAFIVLATSLVPVLLMKSKAPPRLTRGLVDRSAFRDTPYLFFSLGLFFGIMGFYIILYYVELLALARTDVSANLGGYLLVIINASSLPGRLIPGYYADHVGSINVQITVVLASTVLTFALLAIKGTAGLVVFCVLFGFMNGAFLGLPAAGIVSLSSDKSKIGTRLGMTLAFLGFGVLISNPIAGAILGGDGNWVGLIVWCGALLAASSASLATSRLLKVGPGLTKVI</sequence>
<accession>A0AAI8VGN3</accession>
<keyword evidence="7" id="KW-1185">Reference proteome</keyword>
<keyword evidence="4" id="KW-0812">Transmembrane</keyword>
<protein>
    <submittedName>
        <fullName evidence="6">Uu.00g120070.m01.CDS01</fullName>
    </submittedName>
</protein>
<feature type="transmembrane region" description="Helical" evidence="4">
    <location>
        <begin position="161"/>
        <end position="182"/>
    </location>
</feature>
<dbReference type="InterPro" id="IPR020846">
    <property type="entry name" value="MFS_dom"/>
</dbReference>
<dbReference type="EMBL" id="CAUWAG010000006">
    <property type="protein sequence ID" value="CAJ2504613.1"/>
    <property type="molecule type" value="Genomic_DNA"/>
</dbReference>
<dbReference type="GO" id="GO:0022857">
    <property type="term" value="F:transmembrane transporter activity"/>
    <property type="evidence" value="ECO:0007669"/>
    <property type="project" value="InterPro"/>
</dbReference>
<evidence type="ECO:0000313" key="6">
    <source>
        <dbReference type="EMBL" id="CAJ2504613.1"/>
    </source>
</evidence>
<feature type="transmembrane region" description="Helical" evidence="4">
    <location>
        <begin position="391"/>
        <end position="410"/>
    </location>
</feature>
<comment type="subcellular location">
    <subcellularLocation>
        <location evidence="1">Membrane</location>
        <topology evidence="1">Multi-pass membrane protein</topology>
    </subcellularLocation>
</comment>
<evidence type="ECO:0000259" key="5">
    <source>
        <dbReference type="PROSITE" id="PS50850"/>
    </source>
</evidence>
<keyword evidence="4" id="KW-0472">Membrane</keyword>
<feature type="transmembrane region" description="Helical" evidence="4">
    <location>
        <begin position="130"/>
        <end position="149"/>
    </location>
</feature>
<feature type="transmembrane region" description="Helical" evidence="4">
    <location>
        <begin position="364"/>
        <end position="385"/>
    </location>
</feature>
<proteinExistence type="inferred from homology"/>